<reference evidence="1 2" key="1">
    <citation type="journal article" date="2024" name="J. Plant Pathol.">
        <title>Sequence and assembly of the genome of Seiridium unicorne, isolate CBS 538.82, causal agent of cypress canker disease.</title>
        <authorList>
            <person name="Scali E."/>
            <person name="Rocca G.D."/>
            <person name="Danti R."/>
            <person name="Garbelotto M."/>
            <person name="Barberini S."/>
            <person name="Baroncelli R."/>
            <person name="Emiliani G."/>
        </authorList>
    </citation>
    <scope>NUCLEOTIDE SEQUENCE [LARGE SCALE GENOMIC DNA]</scope>
    <source>
        <strain evidence="1 2">BM-138-508</strain>
    </source>
</reference>
<name>A0ABR2V9X3_9PEZI</name>
<dbReference type="Proteomes" id="UP001408356">
    <property type="component" value="Unassembled WGS sequence"/>
</dbReference>
<dbReference type="EMBL" id="JARVKF010000066">
    <property type="protein sequence ID" value="KAK9423672.1"/>
    <property type="molecule type" value="Genomic_DNA"/>
</dbReference>
<gene>
    <name evidence="1" type="ORF">SUNI508_13966</name>
</gene>
<protein>
    <submittedName>
        <fullName evidence="1">Uncharacterized protein</fullName>
    </submittedName>
</protein>
<comment type="caution">
    <text evidence="1">The sequence shown here is derived from an EMBL/GenBank/DDBJ whole genome shotgun (WGS) entry which is preliminary data.</text>
</comment>
<evidence type="ECO:0000313" key="2">
    <source>
        <dbReference type="Proteomes" id="UP001408356"/>
    </source>
</evidence>
<evidence type="ECO:0000313" key="1">
    <source>
        <dbReference type="EMBL" id="KAK9423672.1"/>
    </source>
</evidence>
<keyword evidence="2" id="KW-1185">Reference proteome</keyword>
<sequence>MSFNGSMHQIQKFNFGRHPGLEPLIDDSNESTSQIGKYIVGLANKIKTHEAASIANKRWVFERRSC</sequence>
<accession>A0ABR2V9X3</accession>
<organism evidence="1 2">
    <name type="scientific">Seiridium unicorne</name>
    <dbReference type="NCBI Taxonomy" id="138068"/>
    <lineage>
        <taxon>Eukaryota</taxon>
        <taxon>Fungi</taxon>
        <taxon>Dikarya</taxon>
        <taxon>Ascomycota</taxon>
        <taxon>Pezizomycotina</taxon>
        <taxon>Sordariomycetes</taxon>
        <taxon>Xylariomycetidae</taxon>
        <taxon>Amphisphaeriales</taxon>
        <taxon>Sporocadaceae</taxon>
        <taxon>Seiridium</taxon>
    </lineage>
</organism>
<proteinExistence type="predicted"/>